<dbReference type="Pfam" id="PF06808">
    <property type="entry name" value="DctM"/>
    <property type="match status" value="1"/>
</dbReference>
<feature type="transmembrane region" description="Helical" evidence="7">
    <location>
        <begin position="140"/>
        <end position="160"/>
    </location>
</feature>
<keyword evidence="6 7" id="KW-0472">Membrane</keyword>
<keyword evidence="3" id="KW-0997">Cell inner membrane</keyword>
<feature type="transmembrane region" description="Helical" evidence="7">
    <location>
        <begin position="241"/>
        <end position="258"/>
    </location>
</feature>
<evidence type="ECO:0000256" key="2">
    <source>
        <dbReference type="ARBA" id="ARBA00022475"/>
    </source>
</evidence>
<dbReference type="AlphaFoldDB" id="A0A6G1X1K1"/>
<dbReference type="GO" id="GO:0005886">
    <property type="term" value="C:plasma membrane"/>
    <property type="evidence" value="ECO:0007669"/>
    <property type="project" value="UniProtKB-SubCell"/>
</dbReference>
<evidence type="ECO:0000256" key="6">
    <source>
        <dbReference type="ARBA" id="ARBA00023136"/>
    </source>
</evidence>
<evidence type="ECO:0000256" key="4">
    <source>
        <dbReference type="ARBA" id="ARBA00022692"/>
    </source>
</evidence>
<feature type="transmembrane region" description="Helical" evidence="7">
    <location>
        <begin position="94"/>
        <end position="119"/>
    </location>
</feature>
<feature type="transmembrane region" description="Helical" evidence="7">
    <location>
        <begin position="357"/>
        <end position="381"/>
    </location>
</feature>
<proteinExistence type="predicted"/>
<feature type="transmembrane region" description="Helical" evidence="7">
    <location>
        <begin position="214"/>
        <end position="235"/>
    </location>
</feature>
<feature type="transmembrane region" description="Helical" evidence="7">
    <location>
        <begin position="55"/>
        <end position="74"/>
    </location>
</feature>
<dbReference type="GO" id="GO:0022857">
    <property type="term" value="F:transmembrane transporter activity"/>
    <property type="evidence" value="ECO:0007669"/>
    <property type="project" value="TreeGrafter"/>
</dbReference>
<keyword evidence="10" id="KW-1185">Reference proteome</keyword>
<evidence type="ECO:0000313" key="9">
    <source>
        <dbReference type="EMBL" id="MRG84871.1"/>
    </source>
</evidence>
<evidence type="ECO:0000256" key="1">
    <source>
        <dbReference type="ARBA" id="ARBA00004429"/>
    </source>
</evidence>
<feature type="transmembrane region" description="Helical" evidence="7">
    <location>
        <begin position="401"/>
        <end position="423"/>
    </location>
</feature>
<dbReference type="InterPro" id="IPR010656">
    <property type="entry name" value="DctM"/>
</dbReference>
<sequence length="424" mass="45694">MNVLIIGFFIFLILLVIGAPIWLALGMSGGFWAFIQMGLPTESISSQFFIATNSWILLAVPYFLLAGNLMTYMGPADKMFKFINNLVGHLPGGLPSAAVVTAAIFGALSGSSVATVIAVGSMAISQMVKLGYSKENSYGVIAASGTLGQMIPPSIFMILFAASTQLDPGQLFIAGIVPGIFIAFVLVIVAIIISFRDKTERPKRASLSDMISSFISALPALIMPVVILGGIYGGVFTPTEAAAIAVFYVLIISLVFSRKEFTLANFKKSLISTMVTTSIIFILLGGAQLFSTAITFLQVPQFITEFAVNLNVPDWTIMLMIIATFLFFGMFLEAIPIMYITIPILYPTVLSLNYDPIHFAVITVASLMIGQITPPIGSSLYALSGHFKENMGVVVKGSYPYLIGLIIATLVILYVPWLSTFIFE</sequence>
<gene>
    <name evidence="9" type="ORF">GH754_00860</name>
</gene>
<dbReference type="PANTHER" id="PTHR33362:SF5">
    <property type="entry name" value="C4-DICARBOXYLATE TRAP TRANSPORTER LARGE PERMEASE PROTEIN DCTM"/>
    <property type="match status" value="1"/>
</dbReference>
<feature type="transmembrane region" description="Helical" evidence="7">
    <location>
        <begin position="317"/>
        <end position="345"/>
    </location>
</feature>
<keyword evidence="5 7" id="KW-1133">Transmembrane helix</keyword>
<protein>
    <submittedName>
        <fullName evidence="9">TRAP transporter large permease subunit</fullName>
    </submittedName>
</protein>
<keyword evidence="2" id="KW-1003">Cell membrane</keyword>
<feature type="domain" description="TRAP C4-dicarboxylate transport system permease DctM subunit" evidence="8">
    <location>
        <begin position="8"/>
        <end position="418"/>
    </location>
</feature>
<accession>A0A6G1X1K1</accession>
<dbReference type="EMBL" id="WJNH01000001">
    <property type="protein sequence ID" value="MRG84871.1"/>
    <property type="molecule type" value="Genomic_DNA"/>
</dbReference>
<feature type="transmembrane region" description="Helical" evidence="7">
    <location>
        <begin position="172"/>
        <end position="193"/>
    </location>
</feature>
<evidence type="ECO:0000259" key="8">
    <source>
        <dbReference type="Pfam" id="PF06808"/>
    </source>
</evidence>
<name>A0A6G1X1K1_9BACI</name>
<dbReference type="Proteomes" id="UP000480185">
    <property type="component" value="Unassembled WGS sequence"/>
</dbReference>
<comment type="subcellular location">
    <subcellularLocation>
        <location evidence="1">Cell inner membrane</location>
        <topology evidence="1">Multi-pass membrane protein</topology>
    </subcellularLocation>
</comment>
<organism evidence="9 10">
    <name type="scientific">Salinibacillus xinjiangensis</name>
    <dbReference type="NCBI Taxonomy" id="1229268"/>
    <lineage>
        <taxon>Bacteria</taxon>
        <taxon>Bacillati</taxon>
        <taxon>Bacillota</taxon>
        <taxon>Bacilli</taxon>
        <taxon>Bacillales</taxon>
        <taxon>Bacillaceae</taxon>
        <taxon>Salinibacillus</taxon>
    </lineage>
</organism>
<dbReference type="PANTHER" id="PTHR33362">
    <property type="entry name" value="SIALIC ACID TRAP TRANSPORTER PERMEASE PROTEIN SIAT-RELATED"/>
    <property type="match status" value="1"/>
</dbReference>
<feature type="transmembrane region" description="Helical" evidence="7">
    <location>
        <begin position="6"/>
        <end position="34"/>
    </location>
</feature>
<reference evidence="9 10" key="1">
    <citation type="submission" date="2019-11" db="EMBL/GenBank/DDBJ databases">
        <authorList>
            <person name="Li J."/>
        </authorList>
    </citation>
    <scope>NUCLEOTIDE SEQUENCE [LARGE SCALE GENOMIC DNA]</scope>
    <source>
        <strain evidence="9 10">J4</strain>
    </source>
</reference>
<evidence type="ECO:0000256" key="3">
    <source>
        <dbReference type="ARBA" id="ARBA00022519"/>
    </source>
</evidence>
<comment type="caution">
    <text evidence="9">The sequence shown here is derived from an EMBL/GenBank/DDBJ whole genome shotgun (WGS) entry which is preliminary data.</text>
</comment>
<dbReference type="InterPro" id="IPR004681">
    <property type="entry name" value="TRAP_DctM"/>
</dbReference>
<dbReference type="PIRSF" id="PIRSF006066">
    <property type="entry name" value="HI0050"/>
    <property type="match status" value="1"/>
</dbReference>
<keyword evidence="4 7" id="KW-0812">Transmembrane</keyword>
<evidence type="ECO:0000313" key="10">
    <source>
        <dbReference type="Proteomes" id="UP000480185"/>
    </source>
</evidence>
<evidence type="ECO:0000256" key="5">
    <source>
        <dbReference type="ARBA" id="ARBA00022989"/>
    </source>
</evidence>
<feature type="transmembrane region" description="Helical" evidence="7">
    <location>
        <begin position="270"/>
        <end position="297"/>
    </location>
</feature>
<dbReference type="NCBIfam" id="TIGR00786">
    <property type="entry name" value="dctM"/>
    <property type="match status" value="1"/>
</dbReference>
<evidence type="ECO:0000256" key="7">
    <source>
        <dbReference type="SAM" id="Phobius"/>
    </source>
</evidence>